<dbReference type="Proteomes" id="UP000597444">
    <property type="component" value="Unassembled WGS sequence"/>
</dbReference>
<keyword evidence="11" id="KW-1185">Reference proteome</keyword>
<comment type="caution">
    <text evidence="10">The sequence shown here is derived from an EMBL/GenBank/DDBJ whole genome shotgun (WGS) entry which is preliminary data.</text>
</comment>
<organism evidence="10 11">
    <name type="scientific">Reticulibacter mediterranei</name>
    <dbReference type="NCBI Taxonomy" id="2778369"/>
    <lineage>
        <taxon>Bacteria</taxon>
        <taxon>Bacillati</taxon>
        <taxon>Chloroflexota</taxon>
        <taxon>Ktedonobacteria</taxon>
        <taxon>Ktedonobacterales</taxon>
        <taxon>Reticulibacteraceae</taxon>
        <taxon>Reticulibacter</taxon>
    </lineage>
</organism>
<dbReference type="RefSeq" id="WP_220206088.1">
    <property type="nucleotide sequence ID" value="NZ_BNJK01000001.1"/>
</dbReference>
<keyword evidence="6 7" id="KW-0067">ATP-binding</keyword>
<dbReference type="GO" id="GO:0005524">
    <property type="term" value="F:ATP binding"/>
    <property type="evidence" value="ECO:0007669"/>
    <property type="project" value="UniProtKB-UniRule"/>
</dbReference>
<dbReference type="InterPro" id="IPR011009">
    <property type="entry name" value="Kinase-like_dom_sf"/>
</dbReference>
<evidence type="ECO:0000256" key="4">
    <source>
        <dbReference type="ARBA" id="ARBA00022741"/>
    </source>
</evidence>
<feature type="transmembrane region" description="Helical" evidence="8">
    <location>
        <begin position="300"/>
        <end position="325"/>
    </location>
</feature>
<dbReference type="PANTHER" id="PTHR24350">
    <property type="entry name" value="SERINE/THREONINE-PROTEIN KINASE IAL-RELATED"/>
    <property type="match status" value="1"/>
</dbReference>
<reference evidence="10" key="1">
    <citation type="submission" date="2020-10" db="EMBL/GenBank/DDBJ databases">
        <title>Taxonomic study of unclassified bacteria belonging to the class Ktedonobacteria.</title>
        <authorList>
            <person name="Yabe S."/>
            <person name="Wang C.M."/>
            <person name="Zheng Y."/>
            <person name="Sakai Y."/>
            <person name="Cavaletti L."/>
            <person name="Monciardini P."/>
            <person name="Donadio S."/>
        </authorList>
    </citation>
    <scope>NUCLEOTIDE SEQUENCE</scope>
    <source>
        <strain evidence="10">ID150040</strain>
    </source>
</reference>
<feature type="binding site" evidence="7">
    <location>
        <position position="43"/>
    </location>
    <ligand>
        <name>ATP</name>
        <dbReference type="ChEBI" id="CHEBI:30616"/>
    </ligand>
</feature>
<dbReference type="EC" id="2.7.11.1" evidence="1"/>
<evidence type="ECO:0000256" key="5">
    <source>
        <dbReference type="ARBA" id="ARBA00022777"/>
    </source>
</evidence>
<dbReference type="FunFam" id="1.10.510.10:FF:000021">
    <property type="entry name" value="Serine/threonine protein kinase"/>
    <property type="match status" value="1"/>
</dbReference>
<evidence type="ECO:0000259" key="9">
    <source>
        <dbReference type="PROSITE" id="PS50011"/>
    </source>
</evidence>
<dbReference type="Gene3D" id="3.30.200.20">
    <property type="entry name" value="Phosphorylase Kinase, domain 1"/>
    <property type="match status" value="1"/>
</dbReference>
<protein>
    <recommendedName>
        <fullName evidence="1">non-specific serine/threonine protein kinase</fullName>
        <ecNumber evidence="1">2.7.11.1</ecNumber>
    </recommendedName>
</protein>
<dbReference type="PROSITE" id="PS50011">
    <property type="entry name" value="PROTEIN_KINASE_DOM"/>
    <property type="match status" value="1"/>
</dbReference>
<dbReference type="EMBL" id="BNJK01000001">
    <property type="protein sequence ID" value="GHO95410.1"/>
    <property type="molecule type" value="Genomic_DNA"/>
</dbReference>
<dbReference type="SMART" id="SM00220">
    <property type="entry name" value="S_TKc"/>
    <property type="match status" value="1"/>
</dbReference>
<accession>A0A8J3N4J8</accession>
<dbReference type="Gene3D" id="1.10.510.10">
    <property type="entry name" value="Transferase(Phosphotransferase) domain 1"/>
    <property type="match status" value="1"/>
</dbReference>
<keyword evidence="5" id="KW-0418">Kinase</keyword>
<sequence>MYAYYQPGKQVDHYKILRLLGQGVSSRVYLAHDLQSQQEVVLKFPLDDLIGGAAIFERYTREGEIGKLLDHPTIQHHLNQGESRQQEYLVLEYLHGCTLRQVLYKQTSGHMDSKEAIRLMLPICEALVSAHAHGIIHRDIKPENLFVLDTGEVKLMDFGIALLKTTSRRRFTFQMLPSPIGTPTYMSPERLRGEEGDERADVYAIGVVLYELLCGRVPFEEQDSFAFINKHMSDDPPSILQWNPDLSPTLATVVMRAIRREPEKRYATMQDLLHDLSHLDEVTPRDYLPDPPKLGGRYRYIIRIGFVILSVCLLIIAFGLLAQFLHQTAR</sequence>
<evidence type="ECO:0000313" key="10">
    <source>
        <dbReference type="EMBL" id="GHO95410.1"/>
    </source>
</evidence>
<evidence type="ECO:0000256" key="6">
    <source>
        <dbReference type="ARBA" id="ARBA00022840"/>
    </source>
</evidence>
<dbReference type="AlphaFoldDB" id="A0A8J3N4J8"/>
<evidence type="ECO:0000256" key="2">
    <source>
        <dbReference type="ARBA" id="ARBA00022527"/>
    </source>
</evidence>
<dbReference type="Pfam" id="PF00069">
    <property type="entry name" value="Pkinase"/>
    <property type="match status" value="1"/>
</dbReference>
<keyword evidence="2" id="KW-0723">Serine/threonine-protein kinase</keyword>
<dbReference type="PROSITE" id="PS00108">
    <property type="entry name" value="PROTEIN_KINASE_ST"/>
    <property type="match status" value="1"/>
</dbReference>
<gene>
    <name evidence="10" type="ORF">KSF_054580</name>
</gene>
<name>A0A8J3N4J8_9CHLR</name>
<evidence type="ECO:0000256" key="1">
    <source>
        <dbReference type="ARBA" id="ARBA00012513"/>
    </source>
</evidence>
<evidence type="ECO:0000256" key="8">
    <source>
        <dbReference type="SAM" id="Phobius"/>
    </source>
</evidence>
<keyword evidence="8" id="KW-1133">Transmembrane helix</keyword>
<proteinExistence type="predicted"/>
<evidence type="ECO:0000256" key="3">
    <source>
        <dbReference type="ARBA" id="ARBA00022679"/>
    </source>
</evidence>
<keyword evidence="3" id="KW-0808">Transferase</keyword>
<feature type="domain" description="Protein kinase" evidence="9">
    <location>
        <begin position="14"/>
        <end position="277"/>
    </location>
</feature>
<dbReference type="InterPro" id="IPR017441">
    <property type="entry name" value="Protein_kinase_ATP_BS"/>
</dbReference>
<evidence type="ECO:0000256" key="7">
    <source>
        <dbReference type="PROSITE-ProRule" id="PRU10141"/>
    </source>
</evidence>
<keyword evidence="8" id="KW-0812">Transmembrane</keyword>
<dbReference type="GO" id="GO:0004674">
    <property type="term" value="F:protein serine/threonine kinase activity"/>
    <property type="evidence" value="ECO:0007669"/>
    <property type="project" value="UniProtKB-KW"/>
</dbReference>
<dbReference type="InterPro" id="IPR030616">
    <property type="entry name" value="Aur-like"/>
</dbReference>
<keyword evidence="8" id="KW-0472">Membrane</keyword>
<evidence type="ECO:0000313" key="11">
    <source>
        <dbReference type="Proteomes" id="UP000597444"/>
    </source>
</evidence>
<keyword evidence="4 7" id="KW-0547">Nucleotide-binding</keyword>
<dbReference type="SUPFAM" id="SSF56112">
    <property type="entry name" value="Protein kinase-like (PK-like)"/>
    <property type="match status" value="1"/>
</dbReference>
<dbReference type="CDD" id="cd14014">
    <property type="entry name" value="STKc_PknB_like"/>
    <property type="match status" value="1"/>
</dbReference>
<dbReference type="InterPro" id="IPR008271">
    <property type="entry name" value="Ser/Thr_kinase_AS"/>
</dbReference>
<dbReference type="PROSITE" id="PS00107">
    <property type="entry name" value="PROTEIN_KINASE_ATP"/>
    <property type="match status" value="1"/>
</dbReference>
<dbReference type="InterPro" id="IPR000719">
    <property type="entry name" value="Prot_kinase_dom"/>
</dbReference>